<sequence length="199" mass="20936">MLLSSWLAVAGICTLGAMSPGPSLAVVMNNTVNHGRRAGMLTAIGHGLGVTGYAAATALGLAVIIASSPLVFDAIRYAGAAFLLYLAYKSFTAPAGTTQQHPQKGSQGFVSGLLIAALNPKMAIFFLALFSQFIDVDANLQDKLILALTAGVIDTVWYLLVAWGLATPAVLAWLKRHQQSLNRVFAVVIALLAISIVWQ</sequence>
<reference evidence="7 8" key="1">
    <citation type="submission" date="2020-08" db="EMBL/GenBank/DDBJ databases">
        <title>Genomic Encyclopedia of Type Strains, Phase III (KMG-III): the genomes of soil and plant-associated and newly described type strains.</title>
        <authorList>
            <person name="Whitman W."/>
        </authorList>
    </citation>
    <scope>NUCLEOTIDE SEQUENCE [LARGE SCALE GENOMIC DNA]</scope>
    <source>
        <strain evidence="7 8">CECT 8571</strain>
    </source>
</reference>
<proteinExistence type="predicted"/>
<feature type="transmembrane region" description="Helical" evidence="6">
    <location>
        <begin position="180"/>
        <end position="198"/>
    </location>
</feature>
<feature type="transmembrane region" description="Helical" evidence="6">
    <location>
        <begin position="41"/>
        <end position="63"/>
    </location>
</feature>
<evidence type="ECO:0000256" key="6">
    <source>
        <dbReference type="SAM" id="Phobius"/>
    </source>
</evidence>
<evidence type="ECO:0000313" key="8">
    <source>
        <dbReference type="Proteomes" id="UP000559987"/>
    </source>
</evidence>
<keyword evidence="2" id="KW-1003">Cell membrane</keyword>
<keyword evidence="3 6" id="KW-0812">Transmembrane</keyword>
<evidence type="ECO:0000256" key="2">
    <source>
        <dbReference type="ARBA" id="ARBA00022475"/>
    </source>
</evidence>
<feature type="transmembrane region" description="Helical" evidence="6">
    <location>
        <begin position="108"/>
        <end position="133"/>
    </location>
</feature>
<organism evidence="7 8">
    <name type="scientific">Simiduia aestuariiviva</name>
    <dbReference type="NCBI Taxonomy" id="1510459"/>
    <lineage>
        <taxon>Bacteria</taxon>
        <taxon>Pseudomonadati</taxon>
        <taxon>Pseudomonadota</taxon>
        <taxon>Gammaproteobacteria</taxon>
        <taxon>Cellvibrionales</taxon>
        <taxon>Cellvibrionaceae</taxon>
        <taxon>Simiduia</taxon>
    </lineage>
</organism>
<dbReference type="PIRSF" id="PIRSF006324">
    <property type="entry name" value="LeuE"/>
    <property type="match status" value="1"/>
</dbReference>
<dbReference type="Proteomes" id="UP000559987">
    <property type="component" value="Unassembled WGS sequence"/>
</dbReference>
<evidence type="ECO:0000256" key="1">
    <source>
        <dbReference type="ARBA" id="ARBA00004651"/>
    </source>
</evidence>
<name>A0A839UQ76_9GAMM</name>
<dbReference type="PANTHER" id="PTHR30086:SF16">
    <property type="entry name" value="AMINO ACID EFFLUX PERMEASE RHTB FAMILY"/>
    <property type="match status" value="1"/>
</dbReference>
<dbReference type="RefSeq" id="WP_183910403.1">
    <property type="nucleotide sequence ID" value="NZ_JACHXZ010000003.1"/>
</dbReference>
<gene>
    <name evidence="7" type="ORF">FHS30_002099</name>
</gene>
<dbReference type="Pfam" id="PF01810">
    <property type="entry name" value="LysE"/>
    <property type="match status" value="1"/>
</dbReference>
<keyword evidence="4 6" id="KW-1133">Transmembrane helix</keyword>
<evidence type="ECO:0000256" key="4">
    <source>
        <dbReference type="ARBA" id="ARBA00022989"/>
    </source>
</evidence>
<keyword evidence="8" id="KW-1185">Reference proteome</keyword>
<evidence type="ECO:0000313" key="7">
    <source>
        <dbReference type="EMBL" id="MBB3168891.1"/>
    </source>
</evidence>
<dbReference type="GO" id="GO:0005886">
    <property type="term" value="C:plasma membrane"/>
    <property type="evidence" value="ECO:0007669"/>
    <property type="project" value="UniProtKB-SubCell"/>
</dbReference>
<protein>
    <submittedName>
        <fullName evidence="7">Threonine/homoserine/homoserine lactone efflux protein</fullName>
    </submittedName>
</protein>
<keyword evidence="5 6" id="KW-0472">Membrane</keyword>
<dbReference type="PANTHER" id="PTHR30086">
    <property type="entry name" value="ARGININE EXPORTER PROTEIN ARGO"/>
    <property type="match status" value="1"/>
</dbReference>
<accession>A0A839UQ76</accession>
<comment type="subcellular location">
    <subcellularLocation>
        <location evidence="1">Cell membrane</location>
        <topology evidence="1">Multi-pass membrane protein</topology>
    </subcellularLocation>
</comment>
<evidence type="ECO:0000256" key="3">
    <source>
        <dbReference type="ARBA" id="ARBA00022692"/>
    </source>
</evidence>
<dbReference type="AlphaFoldDB" id="A0A839UQ76"/>
<comment type="caution">
    <text evidence="7">The sequence shown here is derived from an EMBL/GenBank/DDBJ whole genome shotgun (WGS) entry which is preliminary data.</text>
</comment>
<evidence type="ECO:0000256" key="5">
    <source>
        <dbReference type="ARBA" id="ARBA00023136"/>
    </source>
</evidence>
<dbReference type="GO" id="GO:0015171">
    <property type="term" value="F:amino acid transmembrane transporter activity"/>
    <property type="evidence" value="ECO:0007669"/>
    <property type="project" value="TreeGrafter"/>
</dbReference>
<feature type="transmembrane region" description="Helical" evidence="6">
    <location>
        <begin position="70"/>
        <end position="88"/>
    </location>
</feature>
<feature type="transmembrane region" description="Helical" evidence="6">
    <location>
        <begin position="145"/>
        <end position="174"/>
    </location>
</feature>
<dbReference type="EMBL" id="JACHXZ010000003">
    <property type="protein sequence ID" value="MBB3168891.1"/>
    <property type="molecule type" value="Genomic_DNA"/>
</dbReference>
<dbReference type="InterPro" id="IPR001123">
    <property type="entry name" value="LeuE-type"/>
</dbReference>